<feature type="compositionally biased region" description="Low complexity" evidence="1">
    <location>
        <begin position="117"/>
        <end position="128"/>
    </location>
</feature>
<dbReference type="EMBL" id="CACTIH010002017">
    <property type="protein sequence ID" value="CAA2971567.1"/>
    <property type="molecule type" value="Genomic_DNA"/>
</dbReference>
<dbReference type="PANTHER" id="PTHR33210:SF18">
    <property type="entry name" value="PROTODERMAL FACTOR 1"/>
    <property type="match status" value="1"/>
</dbReference>
<protein>
    <recommendedName>
        <fullName evidence="5">Protodermal factor 1</fullName>
    </recommendedName>
</protein>
<organism evidence="3 4">
    <name type="scientific">Olea europaea subsp. europaea</name>
    <dbReference type="NCBI Taxonomy" id="158383"/>
    <lineage>
        <taxon>Eukaryota</taxon>
        <taxon>Viridiplantae</taxon>
        <taxon>Streptophyta</taxon>
        <taxon>Embryophyta</taxon>
        <taxon>Tracheophyta</taxon>
        <taxon>Spermatophyta</taxon>
        <taxon>Magnoliopsida</taxon>
        <taxon>eudicotyledons</taxon>
        <taxon>Gunneridae</taxon>
        <taxon>Pentapetalae</taxon>
        <taxon>asterids</taxon>
        <taxon>lamiids</taxon>
        <taxon>Lamiales</taxon>
        <taxon>Oleaceae</taxon>
        <taxon>Oleeae</taxon>
        <taxon>Olea</taxon>
    </lineage>
</organism>
<feature type="chain" id="PRO_5035844319" description="Protodermal factor 1" evidence="2">
    <location>
        <begin position="33"/>
        <end position="365"/>
    </location>
</feature>
<evidence type="ECO:0000313" key="3">
    <source>
        <dbReference type="EMBL" id="CAA2971567.1"/>
    </source>
</evidence>
<dbReference type="OrthoDB" id="696797at2759"/>
<dbReference type="InterPro" id="IPR039923">
    <property type="entry name" value="Protodermal_1"/>
</dbReference>
<feature type="compositionally biased region" description="Pro residues" evidence="1">
    <location>
        <begin position="145"/>
        <end position="157"/>
    </location>
</feature>
<dbReference type="PANTHER" id="PTHR33210">
    <property type="entry name" value="PROTODERMAL FACTOR 1"/>
    <property type="match status" value="1"/>
</dbReference>
<dbReference type="Proteomes" id="UP000594638">
    <property type="component" value="Unassembled WGS sequence"/>
</dbReference>
<sequence>MEQKRNKHAPVLLWAIMAALVAQNLVIPVVSSATFEDQKTYYSPDPTTGTPPTGFHTPPSHGGGHRTPTPSHGGGSYGGTPPACNCGNPPNGGHHHTTPSPPTGGGGGYYNPPPSSSPTTPTIVSPPTILSPPTTPIDPGTSSPPIYPGTPSIPSPPSGGGSYGCTPPAGNCGNPPSGGHHHTTPSPPTGGGGGYYTPPPSSTPTTPTIGSPPTILSPPTTPIDPGTSIPPIYPGTPSIPSPPFAFDPNSPPFTCIYWRTHPGLIWGLFGWLGSVGGAFGVASVPGLGSSTNLLQALSNSRPDGLGALYREGTAALLNSMVHRGFPYTTRQVRDSFAAALSSNKAAAAQAKLFKQANEGRSKPRA</sequence>
<reference evidence="3 4" key="1">
    <citation type="submission" date="2019-12" db="EMBL/GenBank/DDBJ databases">
        <authorList>
            <person name="Alioto T."/>
            <person name="Alioto T."/>
            <person name="Gomez Garrido J."/>
        </authorList>
    </citation>
    <scope>NUCLEOTIDE SEQUENCE [LARGE SCALE GENOMIC DNA]</scope>
</reference>
<dbReference type="AlphaFoldDB" id="A0A8S0QYH1"/>
<feature type="region of interest" description="Disordered" evidence="1">
    <location>
        <begin position="41"/>
        <end position="76"/>
    </location>
</feature>
<evidence type="ECO:0000256" key="2">
    <source>
        <dbReference type="SAM" id="SignalP"/>
    </source>
</evidence>
<proteinExistence type="predicted"/>
<gene>
    <name evidence="3" type="ORF">OLEA9_A099042</name>
</gene>
<keyword evidence="2" id="KW-0732">Signal</keyword>
<feature type="signal peptide" evidence="2">
    <location>
        <begin position="1"/>
        <end position="32"/>
    </location>
</feature>
<evidence type="ECO:0008006" key="5">
    <source>
        <dbReference type="Google" id="ProtNLM"/>
    </source>
</evidence>
<feature type="region of interest" description="Disordered" evidence="1">
    <location>
        <begin position="88"/>
        <end position="236"/>
    </location>
</feature>
<accession>A0A8S0QYH1</accession>
<evidence type="ECO:0000313" key="4">
    <source>
        <dbReference type="Proteomes" id="UP000594638"/>
    </source>
</evidence>
<evidence type="ECO:0000256" key="1">
    <source>
        <dbReference type="SAM" id="MobiDB-lite"/>
    </source>
</evidence>
<keyword evidence="4" id="KW-1185">Reference proteome</keyword>
<dbReference type="Gramene" id="OE9A099042T1">
    <property type="protein sequence ID" value="OE9A099042C1"/>
    <property type="gene ID" value="OE9A099042"/>
</dbReference>
<name>A0A8S0QYH1_OLEEU</name>
<feature type="compositionally biased region" description="Low complexity" evidence="1">
    <location>
        <begin position="203"/>
        <end position="214"/>
    </location>
</feature>
<feature type="compositionally biased region" description="Low complexity" evidence="1">
    <location>
        <begin position="46"/>
        <end position="60"/>
    </location>
</feature>
<comment type="caution">
    <text evidence="3">The sequence shown here is derived from an EMBL/GenBank/DDBJ whole genome shotgun (WGS) entry which is preliminary data.</text>
</comment>